<gene>
    <name evidence="2" type="ORF">SAMN05421803_12445</name>
</gene>
<organism evidence="2 3">
    <name type="scientific">Nocardiopsis flavescens</name>
    <dbReference type="NCBI Taxonomy" id="758803"/>
    <lineage>
        <taxon>Bacteria</taxon>
        <taxon>Bacillati</taxon>
        <taxon>Actinomycetota</taxon>
        <taxon>Actinomycetes</taxon>
        <taxon>Streptosporangiales</taxon>
        <taxon>Nocardiopsidaceae</taxon>
        <taxon>Nocardiopsis</taxon>
    </lineage>
</organism>
<keyword evidence="3" id="KW-1185">Reference proteome</keyword>
<name>A0A1M6TPD2_9ACTN</name>
<feature type="region of interest" description="Disordered" evidence="1">
    <location>
        <begin position="210"/>
        <end position="244"/>
    </location>
</feature>
<evidence type="ECO:0000256" key="1">
    <source>
        <dbReference type="SAM" id="MobiDB-lite"/>
    </source>
</evidence>
<dbReference type="RefSeq" id="WP_073383149.1">
    <property type="nucleotide sequence ID" value="NZ_FQZK01000024.1"/>
</dbReference>
<feature type="region of interest" description="Disordered" evidence="1">
    <location>
        <begin position="151"/>
        <end position="192"/>
    </location>
</feature>
<feature type="compositionally biased region" description="Basic and acidic residues" evidence="1">
    <location>
        <begin position="168"/>
        <end position="180"/>
    </location>
</feature>
<dbReference type="Proteomes" id="UP000184452">
    <property type="component" value="Unassembled WGS sequence"/>
</dbReference>
<dbReference type="AlphaFoldDB" id="A0A1M6TPD2"/>
<evidence type="ECO:0000313" key="3">
    <source>
        <dbReference type="Proteomes" id="UP000184452"/>
    </source>
</evidence>
<reference evidence="2 3" key="1">
    <citation type="submission" date="2016-11" db="EMBL/GenBank/DDBJ databases">
        <authorList>
            <person name="Jaros S."/>
            <person name="Januszkiewicz K."/>
            <person name="Wedrychowicz H."/>
        </authorList>
    </citation>
    <scope>NUCLEOTIDE SEQUENCE [LARGE SCALE GENOMIC DNA]</scope>
    <source>
        <strain evidence="2 3">CGMCC 4.5723</strain>
    </source>
</reference>
<proteinExistence type="predicted"/>
<protein>
    <submittedName>
        <fullName evidence="2">Uncharacterized protein</fullName>
    </submittedName>
</protein>
<feature type="compositionally biased region" description="Basic and acidic residues" evidence="1">
    <location>
        <begin position="214"/>
        <end position="227"/>
    </location>
</feature>
<dbReference type="EMBL" id="FQZK01000024">
    <property type="protein sequence ID" value="SHK58851.1"/>
    <property type="molecule type" value="Genomic_DNA"/>
</dbReference>
<evidence type="ECO:0000313" key="2">
    <source>
        <dbReference type="EMBL" id="SHK58851.1"/>
    </source>
</evidence>
<dbReference type="STRING" id="758803.SAMN05421803_12445"/>
<sequence>MSRTSRTARAPRAAAVVRAPSLLLLPLLFGAALAALWLAGTPSAHADTAGPLGLDRGAASLGAGLTGGLEPSLESGVAEVTAPVTNTLGTVHRSLEERTSSAPSVLSDPAVAEVGEGVREGARRVVRELEAADQDRAENLVAHIASTRVAPAEPEAAAADGGGTARPAADRAGRGEHGGDRTGAGADGHTAAGTVPAFGAPYRPAGAVADAAAVDEHRPAAPAEREVSAAPKLSTGSAAPSGAAGAPAVAGYLTVVPVTAPAADALSTAIDAVHPVPAGAADDPTVSPD</sequence>
<accession>A0A1M6TPD2</accession>